<proteinExistence type="predicted"/>
<dbReference type="Proteomes" id="UP000028834">
    <property type="component" value="Unassembled WGS sequence"/>
</dbReference>
<comment type="caution">
    <text evidence="1">The sequence shown here is derived from an EMBL/GenBank/DDBJ whole genome shotgun (WGS) entry which is preliminary data.</text>
</comment>
<evidence type="ECO:0000313" key="1">
    <source>
        <dbReference type="EMBL" id="KFG61463.1"/>
    </source>
</evidence>
<feature type="non-terminal residue" evidence="1">
    <location>
        <position position="1"/>
    </location>
</feature>
<accession>A0A086LXU5</accession>
<protein>
    <submittedName>
        <fullName evidence="1">Uncharacterized protein</fullName>
    </submittedName>
</protein>
<sequence length="88" mass="9359">LLLLDVPASSFEAFGISASVVETLGLSIPQLVQHSHTVNDLLLSVLGESVKSKVRLTLRTDQTLKEIKATLTAELGLAAEPVETMDST</sequence>
<organism evidence="1 2">
    <name type="scientific">Toxoplasma gondii RUB</name>
    <dbReference type="NCBI Taxonomy" id="935652"/>
    <lineage>
        <taxon>Eukaryota</taxon>
        <taxon>Sar</taxon>
        <taxon>Alveolata</taxon>
        <taxon>Apicomplexa</taxon>
        <taxon>Conoidasida</taxon>
        <taxon>Coccidia</taxon>
        <taxon>Eucoccidiorida</taxon>
        <taxon>Eimeriorina</taxon>
        <taxon>Sarcocystidae</taxon>
        <taxon>Toxoplasma</taxon>
    </lineage>
</organism>
<evidence type="ECO:0000313" key="2">
    <source>
        <dbReference type="Proteomes" id="UP000028834"/>
    </source>
</evidence>
<name>A0A086LXU5_TOXGO</name>
<dbReference type="VEuPathDB" id="ToxoDB:TGRUB_269050C"/>
<dbReference type="AlphaFoldDB" id="A0A086LXU5"/>
<gene>
    <name evidence="1" type="ORF">TGRUB_269050C</name>
</gene>
<reference evidence="1 2" key="1">
    <citation type="submission" date="2014-05" db="EMBL/GenBank/DDBJ databases">
        <authorList>
            <person name="Sibley D."/>
            <person name="Venepally P."/>
            <person name="Karamycheva S."/>
            <person name="Hadjithomas M."/>
            <person name="Khan A."/>
            <person name="Brunk B."/>
            <person name="Roos D."/>
            <person name="Caler E."/>
            <person name="Lorenzi H."/>
        </authorList>
    </citation>
    <scope>NUCLEOTIDE SEQUENCE [LARGE SCALE GENOMIC DNA]</scope>
    <source>
        <strain evidence="1 2">RUB</strain>
    </source>
</reference>
<dbReference type="EMBL" id="AFYV02001594">
    <property type="protein sequence ID" value="KFG61463.1"/>
    <property type="molecule type" value="Genomic_DNA"/>
</dbReference>